<feature type="region of interest" description="Disordered" evidence="1">
    <location>
        <begin position="216"/>
        <end position="236"/>
    </location>
</feature>
<reference evidence="2" key="2">
    <citation type="journal article" date="2024" name="Plant">
        <title>Genomic evolution and insights into agronomic trait innovations of Sesamum species.</title>
        <authorList>
            <person name="Miao H."/>
            <person name="Wang L."/>
            <person name="Qu L."/>
            <person name="Liu H."/>
            <person name="Sun Y."/>
            <person name="Le M."/>
            <person name="Wang Q."/>
            <person name="Wei S."/>
            <person name="Zheng Y."/>
            <person name="Lin W."/>
            <person name="Duan Y."/>
            <person name="Cao H."/>
            <person name="Xiong S."/>
            <person name="Wang X."/>
            <person name="Wei L."/>
            <person name="Li C."/>
            <person name="Ma Q."/>
            <person name="Ju M."/>
            <person name="Zhao R."/>
            <person name="Li G."/>
            <person name="Mu C."/>
            <person name="Tian Q."/>
            <person name="Mei H."/>
            <person name="Zhang T."/>
            <person name="Gao T."/>
            <person name="Zhang H."/>
        </authorList>
    </citation>
    <scope>NUCLEOTIDE SEQUENCE</scope>
    <source>
        <strain evidence="2">G02</strain>
    </source>
</reference>
<gene>
    <name evidence="2" type="ORF">Sradi_3610000</name>
</gene>
<sequence>MFHNQSCNFLMFYIRKPSTEEIQRSDSTLEPKSTLTIENLDPLLHEAISIASEPQEDQTMFIEETPKTLGSVNACLIEMESSTYDSQVVENLGLDAVLSIDDNDAEKNESELVVCDMASAKGALSETCMCKDELAIVIPADDTVGELQRTHLLDLSAARDECLADVEEKLVVNELGNCDNTSPVDETQPPGQEIYQPLSCSSAQPGMIESDIKKNRDENAVETGSLSGSAEEETDQFGFSNSLKMVPSEEPADTNEEVNDIGLVQTEGLISMAANQEDGKSTDGSVLIPPSPSAEQHCNSRAPISENTECKEHQEITESIGVESNLINQVELRKSPSFDFGLPFDTMSAESDQTPLLYQDRTAKRSFSNGSALGFKNRSVQTEFLGKSLQYEAVEVDEKTITMERSHSESSRTHPLNLPNENRKADTVIKAKQENSASNENCLKASASNEDRVIVSPKENGKRKPRSSLFTTCICCTAAIS</sequence>
<proteinExistence type="predicted"/>
<feature type="region of interest" description="Disordered" evidence="1">
    <location>
        <begin position="403"/>
        <end position="422"/>
    </location>
</feature>
<reference evidence="2" key="1">
    <citation type="submission" date="2020-06" db="EMBL/GenBank/DDBJ databases">
        <authorList>
            <person name="Li T."/>
            <person name="Hu X."/>
            <person name="Zhang T."/>
            <person name="Song X."/>
            <person name="Zhang H."/>
            <person name="Dai N."/>
            <person name="Sheng W."/>
            <person name="Hou X."/>
            <person name="Wei L."/>
        </authorList>
    </citation>
    <scope>NUCLEOTIDE SEQUENCE</scope>
    <source>
        <strain evidence="2">G02</strain>
        <tissue evidence="2">Leaf</tissue>
    </source>
</reference>
<dbReference type="EMBL" id="JACGWJ010000015">
    <property type="protein sequence ID" value="KAL0367199.1"/>
    <property type="molecule type" value="Genomic_DNA"/>
</dbReference>
<organism evidence="2">
    <name type="scientific">Sesamum radiatum</name>
    <name type="common">Black benniseed</name>
    <dbReference type="NCBI Taxonomy" id="300843"/>
    <lineage>
        <taxon>Eukaryota</taxon>
        <taxon>Viridiplantae</taxon>
        <taxon>Streptophyta</taxon>
        <taxon>Embryophyta</taxon>
        <taxon>Tracheophyta</taxon>
        <taxon>Spermatophyta</taxon>
        <taxon>Magnoliopsida</taxon>
        <taxon>eudicotyledons</taxon>
        <taxon>Gunneridae</taxon>
        <taxon>Pentapetalae</taxon>
        <taxon>asterids</taxon>
        <taxon>lamiids</taxon>
        <taxon>Lamiales</taxon>
        <taxon>Pedaliaceae</taxon>
        <taxon>Sesamum</taxon>
    </lineage>
</organism>
<dbReference type="AlphaFoldDB" id="A0AAW2QH36"/>
<feature type="compositionally biased region" description="Basic and acidic residues" evidence="1">
    <location>
        <begin position="403"/>
        <end position="412"/>
    </location>
</feature>
<protein>
    <submittedName>
        <fullName evidence="2">Uncharacterized protein</fullName>
    </submittedName>
</protein>
<accession>A0AAW2QH36</accession>
<evidence type="ECO:0000313" key="2">
    <source>
        <dbReference type="EMBL" id="KAL0367199.1"/>
    </source>
</evidence>
<evidence type="ECO:0000256" key="1">
    <source>
        <dbReference type="SAM" id="MobiDB-lite"/>
    </source>
</evidence>
<name>A0AAW2QH36_SESRA</name>
<comment type="caution">
    <text evidence="2">The sequence shown here is derived from an EMBL/GenBank/DDBJ whole genome shotgun (WGS) entry which is preliminary data.</text>
</comment>